<sequence length="749" mass="82985">MPRRPLSDFSLMLIYLPKSLRRRLVNTLPSLALAIALGLCTALAYGMLGRGQQWLSLGLGQGMALALWWQGTNIMVLGLGLTIAPMIVLGDPPLALALGMISTTVVLLAGRGLQMLEFSPQGQRLQDGMVFLLAGVGLGATVTAIAALLLSLWQGDSRIWWTGALAWLGSATGILLATPLLFKLRYGRWTWPWSTQIDRLRWLEALVCAGLLLMLAWLIFAGDDLIPLADRGAIYTQWLEYLPFPVVVWASIRFPVWGGILSTSGLALLAIAATVQGNGSFSVQSADQSGAMILLQMFFLVLGTTSLLLSVAVRERRRTEEQLRGSWERERLLAEVALRVRQSLHLGTIFQTTVTEVRHLLQTDRVYIALFQGNNPLAVVAESSSPAYIAPINTQVAASQKPEEMIIKTIPAQAMVIHHPDQLPKGDPLRRSFFRYQVKSLLAIPLATVDGRLGMIVVHHCQQPRHWQKAEVRLLEQLATQVAIAIQQAQLYQRVQTLNASLEQQVGERTAQLEDKMVELQDLQQMKALFVQAISHDLRTSVMGLLMVLKNLSTTEGETLTLPRHLLDSLIRSGDRQLTLLNALCEEQTAECRPLHLAPQALQLQPFLQQICRQWRSACEQHQVNLNLKCDETLPPLQGDPHYIKQVFDNLLGNALNHNPPGIVLTLAAQPEGNMVRFTLSDNGKGMAKDQCEHLFRLYLRNRHNQRLTGIGLGCYQSRQIVEAHGGHIGVTSSPGQGSHFWFTLPLAV</sequence>
<keyword evidence="8" id="KW-0808">Transferase</keyword>
<dbReference type="PROSITE" id="PS50046">
    <property type="entry name" value="PHYTOCHROME_2"/>
    <property type="match status" value="1"/>
</dbReference>
<feature type="transmembrane region" description="Helical" evidence="12">
    <location>
        <begin position="293"/>
        <end position="313"/>
    </location>
</feature>
<dbReference type="PANTHER" id="PTHR43547">
    <property type="entry name" value="TWO-COMPONENT HISTIDINE KINASE"/>
    <property type="match status" value="1"/>
</dbReference>
<keyword evidence="9 12" id="KW-1133">Transmembrane helix</keyword>
<evidence type="ECO:0000259" key="14">
    <source>
        <dbReference type="PROSITE" id="PS50109"/>
    </source>
</evidence>
<dbReference type="Pfam" id="PF00512">
    <property type="entry name" value="HisKA"/>
    <property type="match status" value="1"/>
</dbReference>
<dbReference type="EC" id="2.7.13.3" evidence="4"/>
<dbReference type="PANTHER" id="PTHR43547:SF2">
    <property type="entry name" value="HYBRID SIGNAL TRANSDUCTION HISTIDINE KINASE C"/>
    <property type="match status" value="1"/>
</dbReference>
<keyword evidence="5" id="KW-1003">Cell membrane</keyword>
<evidence type="ECO:0000256" key="2">
    <source>
        <dbReference type="ARBA" id="ARBA00004651"/>
    </source>
</evidence>
<dbReference type="Pfam" id="PF05231">
    <property type="entry name" value="MASE1"/>
    <property type="match status" value="1"/>
</dbReference>
<evidence type="ECO:0000256" key="5">
    <source>
        <dbReference type="ARBA" id="ARBA00022475"/>
    </source>
</evidence>
<reference evidence="15 16" key="1">
    <citation type="submission" date="2020-10" db="EMBL/GenBank/DDBJ databases">
        <authorList>
            <person name="Castelo-Branco R."/>
            <person name="Eusebio N."/>
            <person name="Adriana R."/>
            <person name="Vieira A."/>
            <person name="Brugerolle De Fraissinette N."/>
            <person name="Rezende De Castro R."/>
            <person name="Schneider M.P."/>
            <person name="Vasconcelos V."/>
            <person name="Leao P.N."/>
        </authorList>
    </citation>
    <scope>NUCLEOTIDE SEQUENCE [LARGE SCALE GENOMIC DNA]</scope>
    <source>
        <strain evidence="15 16">LEGE 00031</strain>
    </source>
</reference>
<dbReference type="Gene3D" id="3.30.450.40">
    <property type="match status" value="1"/>
</dbReference>
<feature type="transmembrane region" description="Helical" evidence="12">
    <location>
        <begin position="94"/>
        <end position="110"/>
    </location>
</feature>
<evidence type="ECO:0000256" key="1">
    <source>
        <dbReference type="ARBA" id="ARBA00000085"/>
    </source>
</evidence>
<dbReference type="InterPro" id="IPR029016">
    <property type="entry name" value="GAF-like_dom_sf"/>
</dbReference>
<dbReference type="CDD" id="cd00075">
    <property type="entry name" value="HATPase"/>
    <property type="match status" value="1"/>
</dbReference>
<dbReference type="SMART" id="SM00065">
    <property type="entry name" value="GAF"/>
    <property type="match status" value="1"/>
</dbReference>
<dbReference type="InterPro" id="IPR036097">
    <property type="entry name" value="HisK_dim/P_sf"/>
</dbReference>
<dbReference type="Gene3D" id="1.10.287.130">
    <property type="match status" value="1"/>
</dbReference>
<dbReference type="SUPFAM" id="SSF55874">
    <property type="entry name" value="ATPase domain of HSP90 chaperone/DNA topoisomerase II/histidine kinase"/>
    <property type="match status" value="1"/>
</dbReference>
<dbReference type="Pfam" id="PF02518">
    <property type="entry name" value="HATPase_c"/>
    <property type="match status" value="1"/>
</dbReference>
<dbReference type="Proteomes" id="UP000658720">
    <property type="component" value="Unassembled WGS sequence"/>
</dbReference>
<keyword evidence="10" id="KW-0902">Two-component regulatory system</keyword>
<dbReference type="EMBL" id="JADEVV010000002">
    <property type="protein sequence ID" value="MBE9252504.1"/>
    <property type="molecule type" value="Genomic_DNA"/>
</dbReference>
<proteinExistence type="inferred from homology"/>
<comment type="caution">
    <text evidence="15">The sequence shown here is derived from an EMBL/GenBank/DDBJ whole genome shotgun (WGS) entry which is preliminary data.</text>
</comment>
<feature type="transmembrane region" description="Helical" evidence="12">
    <location>
        <begin position="256"/>
        <end position="273"/>
    </location>
</feature>
<dbReference type="InterPro" id="IPR007895">
    <property type="entry name" value="MASE1"/>
</dbReference>
<evidence type="ECO:0000259" key="13">
    <source>
        <dbReference type="PROSITE" id="PS50046"/>
    </source>
</evidence>
<comment type="subcellular location">
    <subcellularLocation>
        <location evidence="2">Cell membrane</location>
        <topology evidence="2">Multi-pass membrane protein</topology>
    </subcellularLocation>
</comment>
<dbReference type="SUPFAM" id="SSF47384">
    <property type="entry name" value="Homodimeric domain of signal transducing histidine kinase"/>
    <property type="match status" value="1"/>
</dbReference>
<name>A0ABR9VMD2_9SYNC</name>
<dbReference type="SMART" id="SM00388">
    <property type="entry name" value="HisKA"/>
    <property type="match status" value="1"/>
</dbReference>
<protein>
    <recommendedName>
        <fullName evidence="4">histidine kinase</fullName>
        <ecNumber evidence="4">2.7.13.3</ecNumber>
    </recommendedName>
</protein>
<comment type="catalytic activity">
    <reaction evidence="1">
        <text>ATP + protein L-histidine = ADP + protein N-phospho-L-histidine.</text>
        <dbReference type="EC" id="2.7.13.3"/>
    </reaction>
</comment>
<evidence type="ECO:0000256" key="8">
    <source>
        <dbReference type="ARBA" id="ARBA00022777"/>
    </source>
</evidence>
<feature type="transmembrane region" description="Helical" evidence="12">
    <location>
        <begin position="130"/>
        <end position="153"/>
    </location>
</feature>
<dbReference type="SUPFAM" id="SSF55781">
    <property type="entry name" value="GAF domain-like"/>
    <property type="match status" value="1"/>
</dbReference>
<feature type="domain" description="Histidine kinase" evidence="14">
    <location>
        <begin position="533"/>
        <end position="749"/>
    </location>
</feature>
<dbReference type="PROSITE" id="PS50109">
    <property type="entry name" value="HIS_KIN"/>
    <property type="match status" value="1"/>
</dbReference>
<dbReference type="InterPro" id="IPR003594">
    <property type="entry name" value="HATPase_dom"/>
</dbReference>
<evidence type="ECO:0000256" key="10">
    <source>
        <dbReference type="ARBA" id="ARBA00023012"/>
    </source>
</evidence>
<keyword evidence="6" id="KW-0597">Phosphoprotein</keyword>
<evidence type="ECO:0000256" key="11">
    <source>
        <dbReference type="ARBA" id="ARBA00023136"/>
    </source>
</evidence>
<keyword evidence="7 12" id="KW-0812">Transmembrane</keyword>
<dbReference type="InterPro" id="IPR016132">
    <property type="entry name" value="Phyto_chromo_attachment"/>
</dbReference>
<dbReference type="InterPro" id="IPR036890">
    <property type="entry name" value="HATPase_C_sf"/>
</dbReference>
<evidence type="ECO:0000256" key="9">
    <source>
        <dbReference type="ARBA" id="ARBA00022989"/>
    </source>
</evidence>
<feature type="transmembrane region" description="Helical" evidence="12">
    <location>
        <begin position="27"/>
        <end position="46"/>
    </location>
</feature>
<evidence type="ECO:0000256" key="7">
    <source>
        <dbReference type="ARBA" id="ARBA00022692"/>
    </source>
</evidence>
<dbReference type="InterPro" id="IPR003018">
    <property type="entry name" value="GAF"/>
</dbReference>
<organism evidence="15 16">
    <name type="scientific">Synechocystis salina LEGE 00031</name>
    <dbReference type="NCBI Taxonomy" id="1828736"/>
    <lineage>
        <taxon>Bacteria</taxon>
        <taxon>Bacillati</taxon>
        <taxon>Cyanobacteriota</taxon>
        <taxon>Cyanophyceae</taxon>
        <taxon>Synechococcales</taxon>
        <taxon>Merismopediaceae</taxon>
        <taxon>Synechocystis</taxon>
    </lineage>
</organism>
<keyword evidence="8" id="KW-0418">Kinase</keyword>
<evidence type="ECO:0000256" key="3">
    <source>
        <dbReference type="ARBA" id="ARBA00006402"/>
    </source>
</evidence>
<feature type="transmembrane region" description="Helical" evidence="12">
    <location>
        <begin position="67"/>
        <end position="88"/>
    </location>
</feature>
<keyword evidence="11 12" id="KW-0472">Membrane</keyword>
<evidence type="ECO:0000313" key="16">
    <source>
        <dbReference type="Proteomes" id="UP000658720"/>
    </source>
</evidence>
<evidence type="ECO:0000256" key="6">
    <source>
        <dbReference type="ARBA" id="ARBA00022553"/>
    </source>
</evidence>
<dbReference type="InterPro" id="IPR003661">
    <property type="entry name" value="HisK_dim/P_dom"/>
</dbReference>
<evidence type="ECO:0000256" key="12">
    <source>
        <dbReference type="SAM" id="Phobius"/>
    </source>
</evidence>
<feature type="transmembrane region" description="Helical" evidence="12">
    <location>
        <begin position="202"/>
        <end position="220"/>
    </location>
</feature>
<dbReference type="Gene3D" id="3.30.565.10">
    <property type="entry name" value="Histidine kinase-like ATPase, C-terminal domain"/>
    <property type="match status" value="1"/>
</dbReference>
<dbReference type="SMART" id="SM00387">
    <property type="entry name" value="HATPase_c"/>
    <property type="match status" value="1"/>
</dbReference>
<dbReference type="InterPro" id="IPR005467">
    <property type="entry name" value="His_kinase_dom"/>
</dbReference>
<evidence type="ECO:0000256" key="4">
    <source>
        <dbReference type="ARBA" id="ARBA00012438"/>
    </source>
</evidence>
<feature type="domain" description="Phytochrome chromophore attachment site" evidence="13">
    <location>
        <begin position="345"/>
        <end position="481"/>
    </location>
</feature>
<gene>
    <name evidence="15" type="ORF">IQ217_01280</name>
</gene>
<dbReference type="Pfam" id="PF01590">
    <property type="entry name" value="GAF"/>
    <property type="match status" value="1"/>
</dbReference>
<keyword evidence="16" id="KW-1185">Reference proteome</keyword>
<dbReference type="PRINTS" id="PR00344">
    <property type="entry name" value="BCTRLSENSOR"/>
</dbReference>
<dbReference type="CDD" id="cd00082">
    <property type="entry name" value="HisKA"/>
    <property type="match status" value="1"/>
</dbReference>
<dbReference type="InterPro" id="IPR004358">
    <property type="entry name" value="Sig_transdc_His_kin-like_C"/>
</dbReference>
<evidence type="ECO:0000313" key="15">
    <source>
        <dbReference type="EMBL" id="MBE9252504.1"/>
    </source>
</evidence>
<feature type="transmembrane region" description="Helical" evidence="12">
    <location>
        <begin position="159"/>
        <end position="182"/>
    </location>
</feature>
<comment type="similarity">
    <text evidence="3">In the N-terminal section; belongs to the phytochrome family.</text>
</comment>
<accession>A0ABR9VMD2</accession>